<dbReference type="Gene3D" id="3.30.70.1060">
    <property type="entry name" value="Dimeric alpha+beta barrel"/>
    <property type="match status" value="1"/>
</dbReference>
<accession>M1NUP4</accession>
<dbReference type="Proteomes" id="UP000011723">
    <property type="component" value="Chromosome"/>
</dbReference>
<dbReference type="KEGG" id="chn:A605_11110"/>
<feature type="domain" description="Muconolactone isomerase" evidence="1">
    <location>
        <begin position="4"/>
        <end position="83"/>
    </location>
</feature>
<dbReference type="STRING" id="1121362.A605_11110"/>
<dbReference type="HOGENOM" id="CLU_2616007_0_0_11"/>
<dbReference type="OrthoDB" id="4426588at2"/>
<name>M1NUP4_9CORY</name>
<protein>
    <submittedName>
        <fullName evidence="2">Muconolactone delta-isomerase</fullName>
    </submittedName>
</protein>
<gene>
    <name evidence="2" type="ORF">A605_11110</name>
</gene>
<proteinExistence type="predicted"/>
<keyword evidence="3" id="KW-1185">Reference proteome</keyword>
<dbReference type="SUPFAM" id="SSF54909">
    <property type="entry name" value="Dimeric alpha+beta barrel"/>
    <property type="match status" value="1"/>
</dbReference>
<dbReference type="GO" id="GO:0016853">
    <property type="term" value="F:isomerase activity"/>
    <property type="evidence" value="ECO:0007669"/>
    <property type="project" value="UniProtKB-KW"/>
</dbReference>
<evidence type="ECO:0000259" key="1">
    <source>
        <dbReference type="Pfam" id="PF02426"/>
    </source>
</evidence>
<dbReference type="InterPro" id="IPR011008">
    <property type="entry name" value="Dimeric_a/b-barrel"/>
</dbReference>
<reference evidence="2 3" key="1">
    <citation type="journal article" date="2012" name="Stand. Genomic Sci.">
        <title>Genome sequence of the halotolerant bacterium Corynebacterium halotolerans type strain YIM 70093(T) (= DSM 44683(T)).</title>
        <authorList>
            <person name="Ruckert C."/>
            <person name="Albersmeier A."/>
            <person name="Al-Dilaimi A."/>
            <person name="Niehaus K."/>
            <person name="Szczepanowski R."/>
            <person name="Kalinowski J."/>
        </authorList>
    </citation>
    <scope>NUCLEOTIDE SEQUENCE [LARGE SCALE GENOMIC DNA]</scope>
    <source>
        <strain evidence="2">YIM 70093</strain>
    </source>
</reference>
<evidence type="ECO:0000313" key="3">
    <source>
        <dbReference type="Proteomes" id="UP000011723"/>
    </source>
</evidence>
<sequence>MSTWLVRLSPHIPGDMDPEIRADLRGRTRAGLADWPGARWWRVAGSDTLVALVDAATSADVHERITALPLHRYLAVSVEPLSGYRP</sequence>
<organism evidence="2 3">
    <name type="scientific">Corynebacterium halotolerans YIM 70093 = DSM 44683</name>
    <dbReference type="NCBI Taxonomy" id="1121362"/>
    <lineage>
        <taxon>Bacteria</taxon>
        <taxon>Bacillati</taxon>
        <taxon>Actinomycetota</taxon>
        <taxon>Actinomycetes</taxon>
        <taxon>Mycobacteriales</taxon>
        <taxon>Corynebacteriaceae</taxon>
        <taxon>Corynebacterium</taxon>
    </lineage>
</organism>
<keyword evidence="2" id="KW-0413">Isomerase</keyword>
<dbReference type="RefSeq" id="WP_015401638.1">
    <property type="nucleotide sequence ID" value="NC_020302.1"/>
</dbReference>
<dbReference type="Pfam" id="PF02426">
    <property type="entry name" value="MIase"/>
    <property type="match status" value="1"/>
</dbReference>
<dbReference type="PATRIC" id="fig|1121362.3.peg.2252"/>
<dbReference type="EMBL" id="CP003697">
    <property type="protein sequence ID" value="AGF73222.1"/>
    <property type="molecule type" value="Genomic_DNA"/>
</dbReference>
<dbReference type="AlphaFoldDB" id="M1NUP4"/>
<dbReference type="InterPro" id="IPR026029">
    <property type="entry name" value="MLI_dom"/>
</dbReference>
<evidence type="ECO:0000313" key="2">
    <source>
        <dbReference type="EMBL" id="AGF73222.1"/>
    </source>
</evidence>